<sequence length="101" mass="11484">MEWSLDRMALNPSRYWLKFVGGTLSMLQVYYRRRLLLEASIGSGLLRAAWDDIGSWTSLLEGWWKLNTDGAGGKGDGFMTCGGVIRDANGSWVRQIYWSLF</sequence>
<dbReference type="EMBL" id="JBBPBN010000012">
    <property type="protein sequence ID" value="KAK9027566.1"/>
    <property type="molecule type" value="Genomic_DNA"/>
</dbReference>
<dbReference type="Proteomes" id="UP001396334">
    <property type="component" value="Unassembled WGS sequence"/>
</dbReference>
<protein>
    <recommendedName>
        <fullName evidence="3">RNase H type-1 domain-containing protein</fullName>
    </recommendedName>
</protein>
<keyword evidence="2" id="KW-1185">Reference proteome</keyword>
<evidence type="ECO:0000313" key="1">
    <source>
        <dbReference type="EMBL" id="KAK9027566.1"/>
    </source>
</evidence>
<accession>A0ABR2SQS7</accession>
<organism evidence="1 2">
    <name type="scientific">Hibiscus sabdariffa</name>
    <name type="common">roselle</name>
    <dbReference type="NCBI Taxonomy" id="183260"/>
    <lineage>
        <taxon>Eukaryota</taxon>
        <taxon>Viridiplantae</taxon>
        <taxon>Streptophyta</taxon>
        <taxon>Embryophyta</taxon>
        <taxon>Tracheophyta</taxon>
        <taxon>Spermatophyta</taxon>
        <taxon>Magnoliopsida</taxon>
        <taxon>eudicotyledons</taxon>
        <taxon>Gunneridae</taxon>
        <taxon>Pentapetalae</taxon>
        <taxon>rosids</taxon>
        <taxon>malvids</taxon>
        <taxon>Malvales</taxon>
        <taxon>Malvaceae</taxon>
        <taxon>Malvoideae</taxon>
        <taxon>Hibiscus</taxon>
    </lineage>
</organism>
<comment type="caution">
    <text evidence="1">The sequence shown here is derived from an EMBL/GenBank/DDBJ whole genome shotgun (WGS) entry which is preliminary data.</text>
</comment>
<gene>
    <name evidence="1" type="ORF">V6N11_067394</name>
</gene>
<name>A0ABR2SQS7_9ROSI</name>
<proteinExistence type="predicted"/>
<reference evidence="1 2" key="1">
    <citation type="journal article" date="2024" name="G3 (Bethesda)">
        <title>Genome assembly of Hibiscus sabdariffa L. provides insights into metabolisms of medicinal natural products.</title>
        <authorList>
            <person name="Kim T."/>
        </authorList>
    </citation>
    <scope>NUCLEOTIDE SEQUENCE [LARGE SCALE GENOMIC DNA]</scope>
    <source>
        <strain evidence="1">TK-2024</strain>
        <tissue evidence="1">Old leaves</tissue>
    </source>
</reference>
<evidence type="ECO:0000313" key="2">
    <source>
        <dbReference type="Proteomes" id="UP001396334"/>
    </source>
</evidence>
<evidence type="ECO:0008006" key="3">
    <source>
        <dbReference type="Google" id="ProtNLM"/>
    </source>
</evidence>